<accession>A0A1H0LW83</accession>
<name>A0A1H0LW83_9GAMM</name>
<evidence type="ECO:0000313" key="1">
    <source>
        <dbReference type="EMBL" id="SDO72321.1"/>
    </source>
</evidence>
<keyword evidence="2" id="KW-1185">Reference proteome</keyword>
<protein>
    <submittedName>
        <fullName evidence="1">Uncharacterized protein</fullName>
    </submittedName>
</protein>
<dbReference type="STRING" id="419597.SAMN04487957_110127"/>
<sequence length="50" mass="5943">MPTWMLADLPVIPWCGDREELTEQAIEQVAEAWQFVWDDERNLVMPHDDD</sequence>
<proteinExistence type="predicted"/>
<dbReference type="AlphaFoldDB" id="A0A1H0LW83"/>
<gene>
    <name evidence="1" type="ORF">SAMN04487957_110127</name>
</gene>
<reference evidence="2" key="1">
    <citation type="submission" date="2016-10" db="EMBL/GenBank/DDBJ databases">
        <authorList>
            <person name="Varghese N."/>
            <person name="Submissions S."/>
        </authorList>
    </citation>
    <scope>NUCLEOTIDE SEQUENCE [LARGE SCALE GENOMIC DNA]</scope>
    <source>
        <strain evidence="2">CGMCC 1.6444</strain>
    </source>
</reference>
<dbReference type="RefSeq" id="WP_176760298.1">
    <property type="nucleotide sequence ID" value="NZ_FNIV01000010.1"/>
</dbReference>
<dbReference type="EMBL" id="FNIV01000010">
    <property type="protein sequence ID" value="SDO72321.1"/>
    <property type="molecule type" value="Genomic_DNA"/>
</dbReference>
<dbReference type="Proteomes" id="UP000199075">
    <property type="component" value="Unassembled WGS sequence"/>
</dbReference>
<organism evidence="1 2">
    <name type="scientific">Halomonas shengliensis</name>
    <dbReference type="NCBI Taxonomy" id="419597"/>
    <lineage>
        <taxon>Bacteria</taxon>
        <taxon>Pseudomonadati</taxon>
        <taxon>Pseudomonadota</taxon>
        <taxon>Gammaproteobacteria</taxon>
        <taxon>Oceanospirillales</taxon>
        <taxon>Halomonadaceae</taxon>
        <taxon>Halomonas</taxon>
    </lineage>
</organism>
<evidence type="ECO:0000313" key="2">
    <source>
        <dbReference type="Proteomes" id="UP000199075"/>
    </source>
</evidence>